<reference evidence="10 11" key="1">
    <citation type="journal article" date="2018" name="Cell">
        <title>The Chara Genome: Secondary Complexity and Implications for Plant Terrestrialization.</title>
        <authorList>
            <person name="Nishiyama T."/>
            <person name="Sakayama H."/>
            <person name="Vries J.D."/>
            <person name="Buschmann H."/>
            <person name="Saint-Marcoux D."/>
            <person name="Ullrich K.K."/>
            <person name="Haas F.B."/>
            <person name="Vanderstraeten L."/>
            <person name="Becker D."/>
            <person name="Lang D."/>
            <person name="Vosolsobe S."/>
            <person name="Rombauts S."/>
            <person name="Wilhelmsson P.K.I."/>
            <person name="Janitza P."/>
            <person name="Kern R."/>
            <person name="Heyl A."/>
            <person name="Rumpler F."/>
            <person name="Villalobos L.I.A.C."/>
            <person name="Clay J.M."/>
            <person name="Skokan R."/>
            <person name="Toyoda A."/>
            <person name="Suzuki Y."/>
            <person name="Kagoshima H."/>
            <person name="Schijlen E."/>
            <person name="Tajeshwar N."/>
            <person name="Catarino B."/>
            <person name="Hetherington A.J."/>
            <person name="Saltykova A."/>
            <person name="Bonnot C."/>
            <person name="Breuninger H."/>
            <person name="Symeonidi A."/>
            <person name="Radhakrishnan G.V."/>
            <person name="Van Nieuwerburgh F."/>
            <person name="Deforce D."/>
            <person name="Chang C."/>
            <person name="Karol K.G."/>
            <person name="Hedrich R."/>
            <person name="Ulvskov P."/>
            <person name="Glockner G."/>
            <person name="Delwiche C.F."/>
            <person name="Petrasek J."/>
            <person name="Van de Peer Y."/>
            <person name="Friml J."/>
            <person name="Beilby M."/>
            <person name="Dolan L."/>
            <person name="Kohara Y."/>
            <person name="Sugano S."/>
            <person name="Fujiyama A."/>
            <person name="Delaux P.-M."/>
            <person name="Quint M."/>
            <person name="TheiBen G."/>
            <person name="Hagemann M."/>
            <person name="Harholt J."/>
            <person name="Dunand C."/>
            <person name="Zachgo S."/>
            <person name="Langdale J."/>
            <person name="Maumus F."/>
            <person name="Straeten D.V.D."/>
            <person name="Gould S.B."/>
            <person name="Rensing S.A."/>
        </authorList>
    </citation>
    <scope>NUCLEOTIDE SEQUENCE [LARGE SCALE GENOMIC DNA]</scope>
    <source>
        <strain evidence="10 11">S276</strain>
    </source>
</reference>
<organism evidence="10 11">
    <name type="scientific">Chara braunii</name>
    <name type="common">Braun's stonewort</name>
    <dbReference type="NCBI Taxonomy" id="69332"/>
    <lineage>
        <taxon>Eukaryota</taxon>
        <taxon>Viridiplantae</taxon>
        <taxon>Streptophyta</taxon>
        <taxon>Charophyceae</taxon>
        <taxon>Charales</taxon>
        <taxon>Characeae</taxon>
        <taxon>Chara</taxon>
    </lineage>
</organism>
<evidence type="ECO:0000256" key="4">
    <source>
        <dbReference type="ARBA" id="ARBA00022792"/>
    </source>
</evidence>
<proteinExistence type="inferred from homology"/>
<dbReference type="AlphaFoldDB" id="A0A388KKB0"/>
<accession>A0A388KKB0</accession>
<keyword evidence="8" id="KW-0472">Membrane</keyword>
<dbReference type="PANTHER" id="PTHR12388">
    <property type="entry name" value="MITOCHONDRIA ASSOCIATED GRANULOCYTE MACROPHAGE CSF SIGNALING MOLECULE"/>
    <property type="match status" value="1"/>
</dbReference>
<dbReference type="InterPro" id="IPR005341">
    <property type="entry name" value="Tim16"/>
</dbReference>
<evidence type="ECO:0000256" key="3">
    <source>
        <dbReference type="ARBA" id="ARBA00022448"/>
    </source>
</evidence>
<dbReference type="PANTHER" id="PTHR12388:SF0">
    <property type="entry name" value="MITOCHONDRIAL IMPORT INNER MEMBRANE TRANSLOCASE SUBUNIT TIM16"/>
    <property type="match status" value="1"/>
</dbReference>
<protein>
    <submittedName>
        <fullName evidence="10">Uncharacterized protein</fullName>
    </submittedName>
</protein>
<comment type="subcellular location">
    <subcellularLocation>
        <location evidence="1">Mitochondrion inner membrane</location>
        <topology evidence="1">Peripheral membrane protein</topology>
    </subcellularLocation>
</comment>
<dbReference type="EMBL" id="BFEA01000130">
    <property type="protein sequence ID" value="GBG70403.1"/>
    <property type="molecule type" value="Genomic_DNA"/>
</dbReference>
<keyword evidence="5" id="KW-0653">Protein transport</keyword>
<dbReference type="Proteomes" id="UP000265515">
    <property type="component" value="Unassembled WGS sequence"/>
</dbReference>
<gene>
    <name evidence="10" type="ORF">CBR_g6531</name>
</gene>
<feature type="chain" id="PRO_5017466285" evidence="9">
    <location>
        <begin position="25"/>
        <end position="122"/>
    </location>
</feature>
<dbReference type="OrthoDB" id="10262892at2759"/>
<feature type="signal peptide" evidence="9">
    <location>
        <begin position="1"/>
        <end position="24"/>
    </location>
</feature>
<dbReference type="Gene3D" id="1.10.287.110">
    <property type="entry name" value="DnaJ domain"/>
    <property type="match status" value="1"/>
</dbReference>
<dbReference type="InterPro" id="IPR036869">
    <property type="entry name" value="J_dom_sf"/>
</dbReference>
<dbReference type="GO" id="GO:0005744">
    <property type="term" value="C:TIM23 mitochondrial import inner membrane translocase complex"/>
    <property type="evidence" value="ECO:0007669"/>
    <property type="project" value="InterPro"/>
</dbReference>
<dbReference type="FunFam" id="1.10.287.110:FF:000006">
    <property type="entry name" value="Import inner membrane translocase subunit TIM16"/>
    <property type="match status" value="1"/>
</dbReference>
<evidence type="ECO:0000256" key="9">
    <source>
        <dbReference type="SAM" id="SignalP"/>
    </source>
</evidence>
<keyword evidence="7" id="KW-0496">Mitochondrion</keyword>
<evidence type="ECO:0000256" key="5">
    <source>
        <dbReference type="ARBA" id="ARBA00022927"/>
    </source>
</evidence>
<evidence type="ECO:0000256" key="7">
    <source>
        <dbReference type="ARBA" id="ARBA00023128"/>
    </source>
</evidence>
<comment type="caution">
    <text evidence="10">The sequence shown here is derived from an EMBL/GenBank/DDBJ whole genome shotgun (WGS) entry which is preliminary data.</text>
</comment>
<comment type="similarity">
    <text evidence="2">Belongs to the TIM16/PAM16 family.</text>
</comment>
<dbReference type="Pfam" id="PF03656">
    <property type="entry name" value="Pam16"/>
    <property type="match status" value="1"/>
</dbReference>
<evidence type="ECO:0000256" key="1">
    <source>
        <dbReference type="ARBA" id="ARBA00004637"/>
    </source>
</evidence>
<keyword evidence="9" id="KW-0732">Signal</keyword>
<keyword evidence="4" id="KW-0999">Mitochondrion inner membrane</keyword>
<keyword evidence="3" id="KW-0813">Transport</keyword>
<evidence type="ECO:0000313" key="10">
    <source>
        <dbReference type="EMBL" id="GBG70403.1"/>
    </source>
</evidence>
<evidence type="ECO:0000256" key="8">
    <source>
        <dbReference type="ARBA" id="ARBA00023136"/>
    </source>
</evidence>
<dbReference type="GO" id="GO:0031348">
    <property type="term" value="P:negative regulation of defense response"/>
    <property type="evidence" value="ECO:0007669"/>
    <property type="project" value="UniProtKB-ARBA"/>
</dbReference>
<dbReference type="GO" id="GO:0030150">
    <property type="term" value="P:protein import into mitochondrial matrix"/>
    <property type="evidence" value="ECO:0007669"/>
    <property type="project" value="InterPro"/>
</dbReference>
<sequence length="122" mass="13695">MAGKIIANLVILGSGVLLRAVTQAYRQAIINGMKSGVGQEVANNVRKATLSKTMSIQEARMILGVDDKTSWDEISQKFENLYERNEKMGSFYIQSKVLRAKEALEEVHVPDEQHHQEDQHPS</sequence>
<evidence type="ECO:0000256" key="2">
    <source>
        <dbReference type="ARBA" id="ARBA00008817"/>
    </source>
</evidence>
<evidence type="ECO:0000256" key="6">
    <source>
        <dbReference type="ARBA" id="ARBA00023010"/>
    </source>
</evidence>
<dbReference type="STRING" id="69332.A0A388KKB0"/>
<name>A0A388KKB0_CHABU</name>
<dbReference type="OMA" id="AKYLIQI"/>
<evidence type="ECO:0000313" key="11">
    <source>
        <dbReference type="Proteomes" id="UP000265515"/>
    </source>
</evidence>
<keyword evidence="11" id="KW-1185">Reference proteome</keyword>
<keyword evidence="6" id="KW-0811">Translocation</keyword>
<dbReference type="Gramene" id="GBG70403">
    <property type="protein sequence ID" value="GBG70403"/>
    <property type="gene ID" value="CBR_g6531"/>
</dbReference>